<protein>
    <submittedName>
        <fullName evidence="2">Glyoxylase-like metal-dependent hydrolase (Beta-lactamase superfamily II)</fullName>
    </submittedName>
</protein>
<dbReference type="SMART" id="SM00849">
    <property type="entry name" value="Lactamase_B"/>
    <property type="match status" value="1"/>
</dbReference>
<dbReference type="InterPro" id="IPR001279">
    <property type="entry name" value="Metallo-B-lactamas"/>
</dbReference>
<dbReference type="GO" id="GO:0016787">
    <property type="term" value="F:hydrolase activity"/>
    <property type="evidence" value="ECO:0007669"/>
    <property type="project" value="UniProtKB-KW"/>
</dbReference>
<organism evidence="2 3">
    <name type="scientific">Paramicrobacterium agarici</name>
    <dbReference type="NCBI Taxonomy" id="630514"/>
    <lineage>
        <taxon>Bacteria</taxon>
        <taxon>Bacillati</taxon>
        <taxon>Actinomycetota</taxon>
        <taxon>Actinomycetes</taxon>
        <taxon>Micrococcales</taxon>
        <taxon>Microbacteriaceae</taxon>
        <taxon>Paramicrobacterium</taxon>
    </lineage>
</organism>
<gene>
    <name evidence="2" type="ORF">ATJ78_0548</name>
</gene>
<dbReference type="Proteomes" id="UP000221369">
    <property type="component" value="Unassembled WGS sequence"/>
</dbReference>
<evidence type="ECO:0000313" key="2">
    <source>
        <dbReference type="EMBL" id="PFG29637.1"/>
    </source>
</evidence>
<dbReference type="PANTHER" id="PTHR46233:SF1">
    <property type="entry name" value="CONSERVED PROTEIN"/>
    <property type="match status" value="1"/>
</dbReference>
<name>A0A2A9DS72_9MICO</name>
<accession>A0A2A9DS72</accession>
<dbReference type="EMBL" id="PDJE01000001">
    <property type="protein sequence ID" value="PFG29637.1"/>
    <property type="molecule type" value="Genomic_DNA"/>
</dbReference>
<dbReference type="AlphaFoldDB" id="A0A2A9DS72"/>
<reference evidence="2 3" key="1">
    <citation type="submission" date="2017-10" db="EMBL/GenBank/DDBJ databases">
        <title>Sequencing the genomes of 1000 actinobacteria strains.</title>
        <authorList>
            <person name="Klenk H.-P."/>
        </authorList>
    </citation>
    <scope>NUCLEOTIDE SEQUENCE [LARGE SCALE GENOMIC DNA]</scope>
    <source>
        <strain evidence="2 3">DSM 21798</strain>
    </source>
</reference>
<feature type="domain" description="Metallo-beta-lactamase" evidence="1">
    <location>
        <begin position="28"/>
        <end position="204"/>
    </location>
</feature>
<dbReference type="Gene3D" id="3.60.15.10">
    <property type="entry name" value="Ribonuclease Z/Hydroxyacylglutathione hydrolase-like"/>
    <property type="match status" value="1"/>
</dbReference>
<comment type="caution">
    <text evidence="2">The sequence shown here is derived from an EMBL/GenBank/DDBJ whole genome shotgun (WGS) entry which is preliminary data.</text>
</comment>
<evidence type="ECO:0000259" key="1">
    <source>
        <dbReference type="SMART" id="SM00849"/>
    </source>
</evidence>
<dbReference type="SUPFAM" id="SSF56281">
    <property type="entry name" value="Metallo-hydrolase/oxidoreductase"/>
    <property type="match status" value="1"/>
</dbReference>
<sequence length="225" mass="24008">MKGTQMTTELLVDRPAFTVRRAFVSSMNNAVYLVTARRSGEQVLIDAADDAEAISDLVEEGAQDAADGARLAYVVTTHAHWDHTRATAEIAAQTGAHVAIGREDAAQLKAERGIEADMLLDDGDLVHVDGVTLDVIGLRGHTAGSVALALDAEEPALLFTGDSLFPGGVGNTGDDPERFAQLFGDVTTRLFDRFADDTIVFPGHGEPTTLGAERPALPEWRARGW</sequence>
<dbReference type="PANTHER" id="PTHR46233">
    <property type="entry name" value="HYDROXYACYLGLUTATHIONE HYDROLASE GLOC"/>
    <property type="match status" value="1"/>
</dbReference>
<keyword evidence="2" id="KW-0378">Hydrolase</keyword>
<dbReference type="InterPro" id="IPR036866">
    <property type="entry name" value="RibonucZ/Hydroxyglut_hydro"/>
</dbReference>
<evidence type="ECO:0000313" key="3">
    <source>
        <dbReference type="Proteomes" id="UP000221369"/>
    </source>
</evidence>
<keyword evidence="3" id="KW-1185">Reference proteome</keyword>
<dbReference type="Pfam" id="PF00753">
    <property type="entry name" value="Lactamase_B"/>
    <property type="match status" value="1"/>
</dbReference>
<proteinExistence type="predicted"/>
<dbReference type="InterPro" id="IPR051453">
    <property type="entry name" value="MBL_Glyoxalase_II"/>
</dbReference>